<sequence>MQHPTRISDRLGDTPNILDLFLTSNLYAYAVTLPSPLGSSDHNLTHFCILSYFFNPSPGFS</sequence>
<dbReference type="Proteomes" id="UP000324222">
    <property type="component" value="Unassembled WGS sequence"/>
</dbReference>
<protein>
    <recommendedName>
        <fullName evidence="3">Endonuclease/exonuclease/phosphatase domain-containing protein</fullName>
    </recommendedName>
</protein>
<proteinExistence type="predicted"/>
<keyword evidence="2" id="KW-1185">Reference proteome</keyword>
<reference evidence="1 2" key="1">
    <citation type="submission" date="2019-05" db="EMBL/GenBank/DDBJ databases">
        <title>Another draft genome of Portunus trituberculatus and its Hox gene families provides insights of decapod evolution.</title>
        <authorList>
            <person name="Jeong J.-H."/>
            <person name="Song I."/>
            <person name="Kim S."/>
            <person name="Choi T."/>
            <person name="Kim D."/>
            <person name="Ryu S."/>
            <person name="Kim W."/>
        </authorList>
    </citation>
    <scope>NUCLEOTIDE SEQUENCE [LARGE SCALE GENOMIC DNA]</scope>
    <source>
        <tissue evidence="1">Muscle</tissue>
    </source>
</reference>
<dbReference type="AlphaFoldDB" id="A0A5B7HTI6"/>
<accession>A0A5B7HTI6</accession>
<organism evidence="1 2">
    <name type="scientific">Portunus trituberculatus</name>
    <name type="common">Swimming crab</name>
    <name type="synonym">Neptunus trituberculatus</name>
    <dbReference type="NCBI Taxonomy" id="210409"/>
    <lineage>
        <taxon>Eukaryota</taxon>
        <taxon>Metazoa</taxon>
        <taxon>Ecdysozoa</taxon>
        <taxon>Arthropoda</taxon>
        <taxon>Crustacea</taxon>
        <taxon>Multicrustacea</taxon>
        <taxon>Malacostraca</taxon>
        <taxon>Eumalacostraca</taxon>
        <taxon>Eucarida</taxon>
        <taxon>Decapoda</taxon>
        <taxon>Pleocyemata</taxon>
        <taxon>Brachyura</taxon>
        <taxon>Eubrachyura</taxon>
        <taxon>Portunoidea</taxon>
        <taxon>Portunidae</taxon>
        <taxon>Portuninae</taxon>
        <taxon>Portunus</taxon>
    </lineage>
</organism>
<gene>
    <name evidence="1" type="ORF">E2C01_066879</name>
</gene>
<comment type="caution">
    <text evidence="1">The sequence shown here is derived from an EMBL/GenBank/DDBJ whole genome shotgun (WGS) entry which is preliminary data.</text>
</comment>
<name>A0A5B7HTI6_PORTR</name>
<evidence type="ECO:0000313" key="2">
    <source>
        <dbReference type="Proteomes" id="UP000324222"/>
    </source>
</evidence>
<dbReference type="EMBL" id="VSRR010034969">
    <property type="protein sequence ID" value="MPC72567.1"/>
    <property type="molecule type" value="Genomic_DNA"/>
</dbReference>
<evidence type="ECO:0000313" key="1">
    <source>
        <dbReference type="EMBL" id="MPC72567.1"/>
    </source>
</evidence>
<evidence type="ECO:0008006" key="3">
    <source>
        <dbReference type="Google" id="ProtNLM"/>
    </source>
</evidence>